<dbReference type="EMBL" id="FMZO01000002">
    <property type="protein sequence ID" value="SDC50201.1"/>
    <property type="molecule type" value="Genomic_DNA"/>
</dbReference>
<dbReference type="PANTHER" id="PTHR18964:SF149">
    <property type="entry name" value="BIFUNCTIONAL UDP-N-ACETYLGLUCOSAMINE 2-EPIMERASE_N-ACETYLMANNOSAMINE KINASE"/>
    <property type="match status" value="1"/>
</dbReference>
<comment type="similarity">
    <text evidence="1">Belongs to the ROK (NagC/XylR) family.</text>
</comment>
<evidence type="ECO:0000313" key="2">
    <source>
        <dbReference type="EMBL" id="SDC50201.1"/>
    </source>
</evidence>
<dbReference type="SUPFAM" id="SSF53067">
    <property type="entry name" value="Actin-like ATPase domain"/>
    <property type="match status" value="1"/>
</dbReference>
<accession>A0A1G6M434</accession>
<dbReference type="Proteomes" id="UP000198757">
    <property type="component" value="Unassembled WGS sequence"/>
</dbReference>
<dbReference type="InterPro" id="IPR043129">
    <property type="entry name" value="ATPase_NBD"/>
</dbReference>
<sequence>MATIKKIFSDLHNESIDGVAYKNLHLKKQILTYFANTSDATITELSRELNFSAPKIAELLTELQKDGLVKDYGKAEDSGVGRRPNRYGLKPNSIFFVGVDVKKFHINIGLLDLKNTLVKYQEKVAFTLNNTPKSLDALCAIIQGFLKGLPARKDQIAGVGINLSGRINYKTGYSYSFFNFSEEPLSKIMEDKLGIPIYLENDSRAMAYGEFCNGAVGPEKDVLYINMDYGIGMGVMINGQLYYGKSGFAGEFGHIHAFNNEIICHCGKKGCLETEASGQALVRLFSERLCAGATSIVTKITRKTQDFLLDDIIAAANHDDVLAIECIAVIGEKMGEGIATLINLFNPDLVILGGSLSATGAYIRLPVKSAIFKYSLSLVSNETHLKMAELGEKAGVMGACLLVRSRLFAFE</sequence>
<keyword evidence="3" id="KW-1185">Reference proteome</keyword>
<keyword evidence="2" id="KW-0418">Kinase</keyword>
<name>A0A1G6M434_NIADE</name>
<dbReference type="OrthoDB" id="9810372at2"/>
<evidence type="ECO:0000313" key="3">
    <source>
        <dbReference type="Proteomes" id="UP000198757"/>
    </source>
</evidence>
<gene>
    <name evidence="2" type="ORF">SAMN04487894_102548</name>
</gene>
<protein>
    <submittedName>
        <fullName evidence="2">ROK family protein (Putative glucokinase)</fullName>
    </submittedName>
</protein>
<keyword evidence="2" id="KW-0808">Transferase</keyword>
<dbReference type="Pfam" id="PF13412">
    <property type="entry name" value="HTH_24"/>
    <property type="match status" value="1"/>
</dbReference>
<dbReference type="InterPro" id="IPR049874">
    <property type="entry name" value="ROK_cs"/>
</dbReference>
<organism evidence="2 3">
    <name type="scientific">Niabella drilacis (strain DSM 25811 / CCM 8410 / CCUG 62505 / LMG 26954 / E90)</name>
    <dbReference type="NCBI Taxonomy" id="1285928"/>
    <lineage>
        <taxon>Bacteria</taxon>
        <taxon>Pseudomonadati</taxon>
        <taxon>Bacteroidota</taxon>
        <taxon>Chitinophagia</taxon>
        <taxon>Chitinophagales</taxon>
        <taxon>Chitinophagaceae</taxon>
        <taxon>Niabella</taxon>
    </lineage>
</organism>
<reference evidence="3" key="1">
    <citation type="submission" date="2016-10" db="EMBL/GenBank/DDBJ databases">
        <authorList>
            <person name="Varghese N."/>
            <person name="Submissions S."/>
        </authorList>
    </citation>
    <scope>NUCLEOTIDE SEQUENCE [LARGE SCALE GENOMIC DNA]</scope>
    <source>
        <strain evidence="3">DSM 25811 / CCM 8410 / LMG 26954 / E90</strain>
    </source>
</reference>
<dbReference type="PROSITE" id="PS01125">
    <property type="entry name" value="ROK"/>
    <property type="match status" value="1"/>
</dbReference>
<dbReference type="InterPro" id="IPR036390">
    <property type="entry name" value="WH_DNA-bd_sf"/>
</dbReference>
<dbReference type="RefSeq" id="WP_090389135.1">
    <property type="nucleotide sequence ID" value="NZ_FMZO01000002.1"/>
</dbReference>
<dbReference type="GO" id="GO:0016301">
    <property type="term" value="F:kinase activity"/>
    <property type="evidence" value="ECO:0007669"/>
    <property type="project" value="UniProtKB-KW"/>
</dbReference>
<dbReference type="Gene3D" id="1.10.10.10">
    <property type="entry name" value="Winged helix-like DNA-binding domain superfamily/Winged helix DNA-binding domain"/>
    <property type="match status" value="1"/>
</dbReference>
<dbReference type="AlphaFoldDB" id="A0A1G6M434"/>
<dbReference type="Gene3D" id="3.30.420.40">
    <property type="match status" value="2"/>
</dbReference>
<dbReference type="Pfam" id="PF00480">
    <property type="entry name" value="ROK"/>
    <property type="match status" value="1"/>
</dbReference>
<dbReference type="InterPro" id="IPR036388">
    <property type="entry name" value="WH-like_DNA-bd_sf"/>
</dbReference>
<evidence type="ECO:0000256" key="1">
    <source>
        <dbReference type="ARBA" id="ARBA00006479"/>
    </source>
</evidence>
<dbReference type="PANTHER" id="PTHR18964">
    <property type="entry name" value="ROK (REPRESSOR, ORF, KINASE) FAMILY"/>
    <property type="match status" value="1"/>
</dbReference>
<dbReference type="STRING" id="1285928.SAMN04487894_102548"/>
<dbReference type="SUPFAM" id="SSF46785">
    <property type="entry name" value="Winged helix' DNA-binding domain"/>
    <property type="match status" value="1"/>
</dbReference>
<proteinExistence type="inferred from homology"/>
<dbReference type="InterPro" id="IPR000600">
    <property type="entry name" value="ROK"/>
</dbReference>